<evidence type="ECO:0000256" key="8">
    <source>
        <dbReference type="PIRNR" id="PIRNR000156"/>
    </source>
</evidence>
<organism evidence="12">
    <name type="scientific">Candidatus Kentrum sp. SD</name>
    <dbReference type="NCBI Taxonomy" id="2126332"/>
    <lineage>
        <taxon>Bacteria</taxon>
        <taxon>Pseudomonadati</taxon>
        <taxon>Pseudomonadota</taxon>
        <taxon>Gammaproteobacteria</taxon>
        <taxon>Candidatus Kentrum</taxon>
    </lineage>
</organism>
<dbReference type="PANTHER" id="PTHR43825:SF4">
    <property type="entry name" value="PYRUVATE DEHYDROGENASE E1 COMPONENT"/>
    <property type="match status" value="1"/>
</dbReference>
<comment type="similarity">
    <text evidence="5">Belongs to the transketolase family.</text>
</comment>
<evidence type="ECO:0000256" key="7">
    <source>
        <dbReference type="ARBA" id="ARBA00051231"/>
    </source>
</evidence>
<dbReference type="InterPro" id="IPR009014">
    <property type="entry name" value="Transketo_C/PFOR_II"/>
</dbReference>
<evidence type="ECO:0000256" key="1">
    <source>
        <dbReference type="ARBA" id="ARBA00001913"/>
    </source>
</evidence>
<comment type="cofactor">
    <cofactor evidence="2 9">
        <name>Mg(2+)</name>
        <dbReference type="ChEBI" id="CHEBI:18420"/>
    </cofactor>
</comment>
<accession>A0A450YNF3</accession>
<comment type="catalytic activity">
    <reaction evidence="7 8">
        <text>N(6)-[(R)-lipoyl]-L-lysyl-[protein] + pyruvate + H(+) = N(6)-[(R)-S(8)-acetyldihydrolipoyl]-L-lysyl-[protein] + CO2</text>
        <dbReference type="Rhea" id="RHEA:19189"/>
        <dbReference type="Rhea" id="RHEA-COMP:10474"/>
        <dbReference type="Rhea" id="RHEA-COMP:10478"/>
        <dbReference type="ChEBI" id="CHEBI:15361"/>
        <dbReference type="ChEBI" id="CHEBI:15378"/>
        <dbReference type="ChEBI" id="CHEBI:16526"/>
        <dbReference type="ChEBI" id="CHEBI:83099"/>
        <dbReference type="ChEBI" id="CHEBI:83111"/>
        <dbReference type="EC" id="1.2.4.1"/>
    </reaction>
</comment>
<evidence type="ECO:0000256" key="4">
    <source>
        <dbReference type="ARBA" id="ARBA00003157"/>
    </source>
</evidence>
<dbReference type="SMART" id="SM00861">
    <property type="entry name" value="Transket_pyr"/>
    <property type="match status" value="1"/>
</dbReference>
<dbReference type="Gene3D" id="3.40.50.920">
    <property type="match status" value="1"/>
</dbReference>
<dbReference type="Pfam" id="PF17831">
    <property type="entry name" value="PDH_E1_M"/>
    <property type="match status" value="1"/>
</dbReference>
<evidence type="ECO:0000256" key="9">
    <source>
        <dbReference type="PIRSR" id="PIRSR000156-1"/>
    </source>
</evidence>
<protein>
    <recommendedName>
        <fullName evidence="6 8">Pyruvate dehydrogenase E1 component</fullName>
        <ecNumber evidence="8">1.2.4.1</ecNumber>
    </recommendedName>
</protein>
<evidence type="ECO:0000256" key="5">
    <source>
        <dbReference type="ARBA" id="ARBA00007131"/>
    </source>
</evidence>
<dbReference type="EMBL" id="CAADFR010000009">
    <property type="protein sequence ID" value="VFK37018.1"/>
    <property type="molecule type" value="Genomic_DNA"/>
</dbReference>
<dbReference type="PIRSF" id="PIRSF000156">
    <property type="entry name" value="Pyruvate_dh_E1"/>
    <property type="match status" value="1"/>
</dbReference>
<evidence type="ECO:0000256" key="3">
    <source>
        <dbReference type="ARBA" id="ARBA00001964"/>
    </source>
</evidence>
<comment type="function">
    <text evidence="4 8">Component of the pyruvate dehydrogenase (PDH) complex, that catalyzes the overall conversion of pyruvate to acetyl-CoA and CO(2).</text>
</comment>
<sequence>MSQSEKNNPSRQLFIEPDDIACLEVLNRKVHWLSAWIVHHANHLRPKRDGLKVGGHQASSASLATIMSALYFHVLTPRDRVAVKPHASPAFHAIQYLLGNQTEDQLRKFRALGGAQSYPSRTKDIDDVDFSTGSVGLGVAVTAFASLAQDYLLTRGWLAEKDKGRIIALLGDAELDEGNIHEALIEGYKQDLRNTWWIIDYNRQSLDAVTPDRMFGRFEDIFRTSGWNVTIIKYGKQQEKAFARPGGEALRQWIDDCPNSLYSALTFKGGAAWREQLRKDKGDVSGFTEFLDSYDDDALHALMLNLGGHDLEKLLETFHSVEDDEKPHCFIAYTTKGIGMPFQGHKDNHAGLMSEEQMSEYQRQMGIPEGEEWGPFAGIEEMRPRLEGFLAKVPLRSSYDKGSEYFANGPGRFTSRRRHKAARIPIPKAEELLPATSGEAQATQVAFGRILHALGRGKTPLAERIVTTSPDVTVTTNLSGWVNHRGVFHRKTREDVFHQQNIVSMQKWEMSANGQHWELGIAENNLFLVLAALGLTDTLFGERLLPIGTLYDPFIARGLDSLNYACYQDARFILVGTPSGVTLAPEGGAHQSTYTPLIGMGQNKLLYFEPAYADELAEILRWALEYIQAENGCSVYIRLSTRAIPQAPLSRTPAWRKELLRGGYWQHPPTQGSPIAIAYAGVVAPEARAAFDRLVEEIPGAGLLSIVSPDRLYTDWIQSLRARPTYGAGLRSQVERLLRPLASDATLVTVLDGAPETLSWLGSVCGHRVVPLGVDQFGQSGDIESLYGVYGIDTQAILTACETARSFS</sequence>
<dbReference type="InterPro" id="IPR004660">
    <property type="entry name" value="PDH_E1"/>
</dbReference>
<dbReference type="InterPro" id="IPR051157">
    <property type="entry name" value="PDH/Transketolase"/>
</dbReference>
<dbReference type="InterPro" id="IPR005475">
    <property type="entry name" value="Transketolase-like_Pyr-bd"/>
</dbReference>
<dbReference type="SUPFAM" id="SSF52518">
    <property type="entry name" value="Thiamin diphosphate-binding fold (THDP-binding)"/>
    <property type="match status" value="2"/>
</dbReference>
<keyword evidence="8 12" id="KW-0670">Pyruvate</keyword>
<evidence type="ECO:0000259" key="10">
    <source>
        <dbReference type="SMART" id="SM00861"/>
    </source>
</evidence>
<evidence type="ECO:0000256" key="2">
    <source>
        <dbReference type="ARBA" id="ARBA00001946"/>
    </source>
</evidence>
<dbReference type="InterPro" id="IPR029061">
    <property type="entry name" value="THDP-binding"/>
</dbReference>
<dbReference type="PANTHER" id="PTHR43825">
    <property type="entry name" value="PYRUVATE DEHYDROGENASE E1 COMPONENT"/>
    <property type="match status" value="1"/>
</dbReference>
<dbReference type="GO" id="GO:0004739">
    <property type="term" value="F:pyruvate dehydrogenase (acetyl-transferring) activity"/>
    <property type="evidence" value="ECO:0007669"/>
    <property type="project" value="UniProtKB-EC"/>
</dbReference>
<evidence type="ECO:0000313" key="11">
    <source>
        <dbReference type="EMBL" id="VFK37018.1"/>
    </source>
</evidence>
<feature type="binding site" evidence="9">
    <location>
        <position position="202"/>
    </location>
    <ligand>
        <name>Mg(2+)</name>
        <dbReference type="ChEBI" id="CHEBI:18420"/>
    </ligand>
</feature>
<dbReference type="AlphaFoldDB" id="A0A450YNF3"/>
<dbReference type="SUPFAM" id="SSF52922">
    <property type="entry name" value="TK C-terminal domain-like"/>
    <property type="match status" value="1"/>
</dbReference>
<dbReference type="InterPro" id="IPR041621">
    <property type="entry name" value="PDH_E1_M"/>
</dbReference>
<evidence type="ECO:0000256" key="6">
    <source>
        <dbReference type="ARBA" id="ARBA00017172"/>
    </source>
</evidence>
<dbReference type="EMBL" id="CAADFU010000022">
    <property type="protein sequence ID" value="VFK43060.1"/>
    <property type="molecule type" value="Genomic_DNA"/>
</dbReference>
<name>A0A450YNF3_9GAMM</name>
<dbReference type="InterPro" id="IPR005474">
    <property type="entry name" value="Transketolase_N"/>
</dbReference>
<reference evidence="12" key="1">
    <citation type="submission" date="2019-02" db="EMBL/GenBank/DDBJ databases">
        <authorList>
            <person name="Gruber-Vodicka R. H."/>
            <person name="Seah K. B. B."/>
        </authorList>
    </citation>
    <scope>NUCLEOTIDE SEQUENCE</scope>
    <source>
        <strain evidence="12">BECK_S1320</strain>
        <strain evidence="11">BECK_S1321</strain>
    </source>
</reference>
<dbReference type="Gene3D" id="3.40.50.970">
    <property type="match status" value="2"/>
</dbReference>
<keyword evidence="9" id="KW-0460">Magnesium</keyword>
<feature type="binding site" evidence="9">
    <location>
        <position position="172"/>
    </location>
    <ligand>
        <name>Mg(2+)</name>
        <dbReference type="ChEBI" id="CHEBI:18420"/>
    </ligand>
</feature>
<proteinExistence type="inferred from homology"/>
<feature type="domain" description="Transketolase-like pyrimidine-binding" evidence="10">
    <location>
        <begin position="441"/>
        <end position="646"/>
    </location>
</feature>
<comment type="cofactor">
    <cofactor evidence="3 8">
        <name>thiamine diphosphate</name>
        <dbReference type="ChEBI" id="CHEBI:58937"/>
    </cofactor>
</comment>
<keyword evidence="8" id="KW-0560">Oxidoreductase</keyword>
<feature type="binding site" evidence="9">
    <location>
        <position position="204"/>
    </location>
    <ligand>
        <name>Mg(2+)</name>
        <dbReference type="ChEBI" id="CHEBI:18420"/>
    </ligand>
</feature>
<evidence type="ECO:0000313" key="12">
    <source>
        <dbReference type="EMBL" id="VFK43060.1"/>
    </source>
</evidence>
<keyword evidence="8" id="KW-0786">Thiamine pyrophosphate</keyword>
<gene>
    <name evidence="12" type="ORF">BECKSD772E_GA0070983_10221</name>
    <name evidence="11" type="ORF">BECKSD772F_GA0070984_10091</name>
</gene>
<dbReference type="GO" id="GO:0046872">
    <property type="term" value="F:metal ion binding"/>
    <property type="evidence" value="ECO:0007669"/>
    <property type="project" value="UniProtKB-KW"/>
</dbReference>
<dbReference type="Pfam" id="PF00456">
    <property type="entry name" value="Transketolase_N"/>
    <property type="match status" value="1"/>
</dbReference>
<comment type="cofactor">
    <cofactor evidence="1">
        <name>Ca(2+)</name>
        <dbReference type="ChEBI" id="CHEBI:29108"/>
    </cofactor>
</comment>
<dbReference type="EC" id="1.2.4.1" evidence="8"/>
<keyword evidence="9" id="KW-0479">Metal-binding</keyword>